<feature type="compositionally biased region" description="Low complexity" evidence="1">
    <location>
        <begin position="34"/>
        <end position="44"/>
    </location>
</feature>
<organism evidence="2 3">
    <name type="scientific">Boletus reticuloceps</name>
    <dbReference type="NCBI Taxonomy" id="495285"/>
    <lineage>
        <taxon>Eukaryota</taxon>
        <taxon>Fungi</taxon>
        <taxon>Dikarya</taxon>
        <taxon>Basidiomycota</taxon>
        <taxon>Agaricomycotina</taxon>
        <taxon>Agaricomycetes</taxon>
        <taxon>Agaricomycetidae</taxon>
        <taxon>Boletales</taxon>
        <taxon>Boletineae</taxon>
        <taxon>Boletaceae</taxon>
        <taxon>Boletoideae</taxon>
        <taxon>Boletus</taxon>
    </lineage>
</organism>
<comment type="caution">
    <text evidence="2">The sequence shown here is derived from an EMBL/GenBank/DDBJ whole genome shotgun (WGS) entry which is preliminary data.</text>
</comment>
<evidence type="ECO:0000313" key="3">
    <source>
        <dbReference type="Proteomes" id="UP000683000"/>
    </source>
</evidence>
<evidence type="ECO:0000313" key="2">
    <source>
        <dbReference type="EMBL" id="KAG6381005.1"/>
    </source>
</evidence>
<feature type="region of interest" description="Disordered" evidence="1">
    <location>
        <begin position="1"/>
        <end position="44"/>
    </location>
</feature>
<accession>A0A8I3AFY4</accession>
<feature type="region of interest" description="Disordered" evidence="1">
    <location>
        <begin position="203"/>
        <end position="240"/>
    </location>
</feature>
<dbReference type="AlphaFoldDB" id="A0A8I3AFY4"/>
<reference evidence="2" key="1">
    <citation type="submission" date="2021-03" db="EMBL/GenBank/DDBJ databases">
        <title>Evolutionary innovations through gain and loss of genes in the ectomycorrhizal Boletales.</title>
        <authorList>
            <person name="Wu G."/>
            <person name="Miyauchi S."/>
            <person name="Morin E."/>
            <person name="Yang Z.-L."/>
            <person name="Xu J."/>
            <person name="Martin F.M."/>
        </authorList>
    </citation>
    <scope>NUCLEOTIDE SEQUENCE</scope>
    <source>
        <strain evidence="2">BR01</strain>
    </source>
</reference>
<feature type="region of interest" description="Disordered" evidence="1">
    <location>
        <begin position="66"/>
        <end position="142"/>
    </location>
</feature>
<proteinExistence type="predicted"/>
<dbReference type="EMBL" id="JAGFBS010000002">
    <property type="protein sequence ID" value="KAG6381005.1"/>
    <property type="molecule type" value="Genomic_DNA"/>
</dbReference>
<keyword evidence="3" id="KW-1185">Reference proteome</keyword>
<feature type="compositionally biased region" description="Polar residues" evidence="1">
    <location>
        <begin position="68"/>
        <end position="80"/>
    </location>
</feature>
<feature type="compositionally biased region" description="Polar residues" evidence="1">
    <location>
        <begin position="133"/>
        <end position="142"/>
    </location>
</feature>
<evidence type="ECO:0000256" key="1">
    <source>
        <dbReference type="SAM" id="MobiDB-lite"/>
    </source>
</evidence>
<feature type="compositionally biased region" description="Basic and acidic residues" evidence="1">
    <location>
        <begin position="111"/>
        <end position="126"/>
    </location>
</feature>
<feature type="compositionally biased region" description="Low complexity" evidence="1">
    <location>
        <begin position="1"/>
        <end position="14"/>
    </location>
</feature>
<dbReference type="Proteomes" id="UP000683000">
    <property type="component" value="Unassembled WGS sequence"/>
</dbReference>
<sequence>MSQSPPRLSLPSSSEEFALPSSKANVSPLAEDGPASPLLLRFRRPSLLPKSSNYYAEKRIYSPLAISFTMSSTRRGSTNGEESESDRERMHTESSPSSSSGNPTPPIAMPYERDTEQSHDENDKEPLNPSTPPSSRNLSVLDNDSVFSSTTVGPKRLTYPLLSMAVKLKPPRILNLLAESRPEENEFKSEAAFQRLLASCSDLPLQPRTPRAPSDRGRYPEEVGDEELHEEGSPSDDDDDVDAIFVLDPQGDHMVAKPCTPAHSVNGDDLTSLMGSPMVTAMDVDAVRARVFCAATRLMFFLAVGIAIDHFNPGLGALAVHTSSNNERSPLE</sequence>
<gene>
    <name evidence="2" type="ORF">JVT61DRAFT_5400</name>
</gene>
<feature type="compositionally biased region" description="Acidic residues" evidence="1">
    <location>
        <begin position="222"/>
        <end position="240"/>
    </location>
</feature>
<protein>
    <submittedName>
        <fullName evidence="2">Uncharacterized protein</fullName>
    </submittedName>
</protein>
<dbReference type="OrthoDB" id="5396103at2759"/>
<name>A0A8I3AFY4_9AGAM</name>